<name>A0ABV7EPV1_9GAMM</name>
<accession>A0ABV7EPV1</accession>
<feature type="domain" description="L,D-TPase catalytic" evidence="9">
    <location>
        <begin position="341"/>
        <end position="523"/>
    </location>
</feature>
<evidence type="ECO:0000256" key="3">
    <source>
        <dbReference type="ARBA" id="ARBA00022679"/>
    </source>
</evidence>
<dbReference type="Gene3D" id="2.40.440.10">
    <property type="entry name" value="L,D-transpeptidase catalytic domain-like"/>
    <property type="match status" value="1"/>
</dbReference>
<comment type="caution">
    <text evidence="10">The sequence shown here is derived from an EMBL/GenBank/DDBJ whole genome shotgun (WGS) entry which is preliminary data.</text>
</comment>
<dbReference type="PANTHER" id="PTHR41533:SF2">
    <property type="entry name" value="BLR7131 PROTEIN"/>
    <property type="match status" value="1"/>
</dbReference>
<sequence length="585" mass="64858">MKNPVYRVACITVVLLAAACSSQPTRAPEITASPTPPPVDQRAIAIADQLQTLPATTVGSAVTDFYASHDNQPAWFDHDDSARPAIKSLLDALSRADRQGLTVADYGYEDLARRVETLDDMNASLAPAALARLDVRLSTAFVAYAIDLHRGRVDDSRNIRPRWYQELPAGDYAGALARATDAGNVDDALGELRPPHAGYALLVKALADYRAIAANGGWPSVADGPLLKVGMRDRRVPALRRRLHITGDLPLGAATGESLDDGVHALQRLDRDDGVDLASTRYDRRLAASVRQFQARHGLATDGAVGKSTLAALNVPAATRVHQIELNLERWRWLPGDLGDRYVMVNIPEYRLRAFDHGRTVLQMNVVVGKSYDDRATPVFSDRMRYVIFRPYWNIPHGIAVDEILPKARRDAGYLARRQYQIVKVFGPNAKPLPATPENLDAVEAGHLHMRQAAGPHNALGLIKFMFPNEFSVYLHDSPSERLFSRTERDFSHGCVRVQFPAELAEFVLQGKPDWDAERIDKALHEGGREYVSLAEPLPVYLIYWTAFVNDGGVQFRNDLYNHDPQLEKAMQRAHNHFATQPEAG</sequence>
<proteinExistence type="inferred from homology"/>
<keyword evidence="5 7" id="KW-0573">Peptidoglycan synthesis</keyword>
<evidence type="ECO:0000256" key="5">
    <source>
        <dbReference type="ARBA" id="ARBA00022984"/>
    </source>
</evidence>
<evidence type="ECO:0000259" key="9">
    <source>
        <dbReference type="PROSITE" id="PS52029"/>
    </source>
</evidence>
<comment type="similarity">
    <text evidence="2">Belongs to the YkuD family.</text>
</comment>
<dbReference type="Pfam" id="PF01471">
    <property type="entry name" value="PG_binding_1"/>
    <property type="match status" value="1"/>
</dbReference>
<evidence type="ECO:0000313" key="10">
    <source>
        <dbReference type="EMBL" id="MFC3103870.1"/>
    </source>
</evidence>
<dbReference type="SUPFAM" id="SSF141523">
    <property type="entry name" value="L,D-transpeptidase catalytic domain-like"/>
    <property type="match status" value="1"/>
</dbReference>
<reference evidence="11" key="1">
    <citation type="journal article" date="2019" name="Int. J. Syst. Evol. Microbiol.">
        <title>The Global Catalogue of Microorganisms (GCM) 10K type strain sequencing project: providing services to taxonomists for standard genome sequencing and annotation.</title>
        <authorList>
            <consortium name="The Broad Institute Genomics Platform"/>
            <consortium name="The Broad Institute Genome Sequencing Center for Infectious Disease"/>
            <person name="Wu L."/>
            <person name="Ma J."/>
        </authorList>
    </citation>
    <scope>NUCLEOTIDE SEQUENCE [LARGE SCALE GENOMIC DNA]</scope>
    <source>
        <strain evidence="11">KCTC 52640</strain>
    </source>
</reference>
<dbReference type="Proteomes" id="UP001595462">
    <property type="component" value="Unassembled WGS sequence"/>
</dbReference>
<evidence type="ECO:0000256" key="1">
    <source>
        <dbReference type="ARBA" id="ARBA00004752"/>
    </source>
</evidence>
<dbReference type="RefSeq" id="WP_380688312.1">
    <property type="nucleotide sequence ID" value="NZ_JBHRSS010000003.1"/>
</dbReference>
<keyword evidence="3" id="KW-0808">Transferase</keyword>
<dbReference type="EMBL" id="JBHRSS010000003">
    <property type="protein sequence ID" value="MFC3103870.1"/>
    <property type="molecule type" value="Genomic_DNA"/>
</dbReference>
<evidence type="ECO:0000256" key="8">
    <source>
        <dbReference type="SAM" id="SignalP"/>
    </source>
</evidence>
<dbReference type="InterPro" id="IPR036365">
    <property type="entry name" value="PGBD-like_sf"/>
</dbReference>
<feature type="chain" id="PRO_5046358956" evidence="8">
    <location>
        <begin position="28"/>
        <end position="585"/>
    </location>
</feature>
<gene>
    <name evidence="10" type="ORF">ACFOSU_08190</name>
</gene>
<evidence type="ECO:0000313" key="11">
    <source>
        <dbReference type="Proteomes" id="UP001595462"/>
    </source>
</evidence>
<dbReference type="PROSITE" id="PS52029">
    <property type="entry name" value="LD_TPASE"/>
    <property type="match status" value="1"/>
</dbReference>
<evidence type="ECO:0000256" key="2">
    <source>
        <dbReference type="ARBA" id="ARBA00005992"/>
    </source>
</evidence>
<keyword evidence="4 7" id="KW-0133">Cell shape</keyword>
<dbReference type="InterPro" id="IPR036366">
    <property type="entry name" value="PGBDSf"/>
</dbReference>
<dbReference type="InterPro" id="IPR002477">
    <property type="entry name" value="Peptidoglycan-bd-like"/>
</dbReference>
<evidence type="ECO:0000256" key="7">
    <source>
        <dbReference type="PROSITE-ProRule" id="PRU01373"/>
    </source>
</evidence>
<evidence type="ECO:0000256" key="6">
    <source>
        <dbReference type="ARBA" id="ARBA00023316"/>
    </source>
</evidence>
<dbReference type="InterPro" id="IPR005490">
    <property type="entry name" value="LD_TPept_cat_dom"/>
</dbReference>
<keyword evidence="6 7" id="KW-0961">Cell wall biogenesis/degradation</keyword>
<keyword evidence="8" id="KW-0732">Signal</keyword>
<evidence type="ECO:0000256" key="4">
    <source>
        <dbReference type="ARBA" id="ARBA00022960"/>
    </source>
</evidence>
<protein>
    <submittedName>
        <fullName evidence="10">Murein L,D-transpeptidase</fullName>
    </submittedName>
</protein>
<feature type="signal peptide" evidence="8">
    <location>
        <begin position="1"/>
        <end position="27"/>
    </location>
</feature>
<dbReference type="InterPro" id="IPR052905">
    <property type="entry name" value="LD-transpeptidase_YkuD-like"/>
</dbReference>
<comment type="pathway">
    <text evidence="1 7">Cell wall biogenesis; peptidoglycan biosynthesis.</text>
</comment>
<organism evidence="10 11">
    <name type="scientific">Salinisphaera aquimarina</name>
    <dbReference type="NCBI Taxonomy" id="2094031"/>
    <lineage>
        <taxon>Bacteria</taxon>
        <taxon>Pseudomonadati</taxon>
        <taxon>Pseudomonadota</taxon>
        <taxon>Gammaproteobacteria</taxon>
        <taxon>Salinisphaerales</taxon>
        <taxon>Salinisphaeraceae</taxon>
        <taxon>Salinisphaera</taxon>
    </lineage>
</organism>
<feature type="active site" description="Nucleophile" evidence="7">
    <location>
        <position position="495"/>
    </location>
</feature>
<dbReference type="CDD" id="cd16913">
    <property type="entry name" value="YkuD_like"/>
    <property type="match status" value="1"/>
</dbReference>
<feature type="active site" description="Proton donor/acceptor" evidence="7">
    <location>
        <position position="476"/>
    </location>
</feature>
<dbReference type="Pfam" id="PF20142">
    <property type="entry name" value="Scaffold"/>
    <property type="match status" value="1"/>
</dbReference>
<keyword evidence="11" id="KW-1185">Reference proteome</keyword>
<dbReference type="SUPFAM" id="SSF47090">
    <property type="entry name" value="PGBD-like"/>
    <property type="match status" value="1"/>
</dbReference>
<dbReference type="Gene3D" id="1.10.101.10">
    <property type="entry name" value="PGBD-like superfamily/PGBD"/>
    <property type="match status" value="1"/>
</dbReference>
<dbReference type="InterPro" id="IPR045380">
    <property type="entry name" value="LD_TPept_scaffold_dom"/>
</dbReference>
<dbReference type="PANTHER" id="PTHR41533">
    <property type="entry name" value="L,D-TRANSPEPTIDASE HI_1667-RELATED"/>
    <property type="match status" value="1"/>
</dbReference>
<dbReference type="Pfam" id="PF03734">
    <property type="entry name" value="YkuD"/>
    <property type="match status" value="1"/>
</dbReference>
<dbReference type="InterPro" id="IPR038063">
    <property type="entry name" value="Transpep_catalytic_dom"/>
</dbReference>
<dbReference type="PROSITE" id="PS51257">
    <property type="entry name" value="PROKAR_LIPOPROTEIN"/>
    <property type="match status" value="1"/>
</dbReference>